<dbReference type="InterPro" id="IPR045619">
    <property type="entry name" value="DUF6443"/>
</dbReference>
<dbReference type="OrthoDB" id="1191296at2"/>
<dbReference type="KEGG" id="scn:Solca_2475"/>
<dbReference type="EMBL" id="CP003349">
    <property type="protein sequence ID" value="AFD07514.1"/>
    <property type="molecule type" value="Genomic_DNA"/>
</dbReference>
<sequence length="1182" mass="131456">MIRFLNKRTLLLVAILNITCISTFAQQANVSLSTYSGQSEIMATQSVTLLPGVNIPASSNVRIYISGAAAYCVPLAAAPSANQNYILTNTIKVPGIIDETGLANRSTCEISQTIQYFDGLGRPLQTVQTKGSPLLNDIVQPFEYDAFGREAKKYLPYVDATGNGSYKNIVPGTTVSSFYATTNPSTLAANIARTGYPFAETQFEASPLNRVEQQGAAGEAWQLLNASITESGHTIKTEYGTNVANEVKLWTVKADGSGATATFYEANQLYKTIIKDENWVNATGTKGTTEEFTDKEGRVVLKRTYDDAGIALSTQYVYDDFGNLRYVIPPAVTAISITENDATFNELIYAYHYDDRQRVVEKKIPAKGWEFIVYNKLDQVVLTQDANQRNKKQWIFSKYDVMGRLIITGLVNNDNQTRTVVQTAVDDQINFLWEDRDGNTLGYTTRSYPKTDGATIDVLTVNYYDNYLFPGNPFGVPTGNQSPMTRSLLTGTKVKVLDGGNTYLWTVNYYDNEGRVIQSKSTNYLLGQDVVDNTYDFPGQLKISKRTHTVSGKAPLEITTRYEYDHMGRRINTYELIGADPTKEVLLASYKYNELGQQIKKQLHSENNGGSYLQAVDYAYNIRGWLTKINDANLTDITDQFGMELKYEGNGAASQYNGNISEMTWKNRNPNATTQKAYQFGYDKLNRLLSATSTIGSNFNEVLTYDVMGNIKTLKRNGGSASLIDDLTYTYKNGNLSNRLESVDDQSANSLGQRKGLTSYDYSDPNGNLLGSTNTSDQTRNLNISYNYLNLPQQIKVNSQAIDYIYDAIGRKLRKVSSGVTVDYVGGIHYKAGALEFIQTEEGIARNLTSSYQYQYNLTDHLGNVRATIIKGSQGVETIQESSYYAFGMTQSEWVSSAKNKYLYNGKELQEDFDLNQYDYGARFYDPVLGRWHIIDPLAELMRRYSPYNYGFDSPVRFLDPDGMAPSPFFDRKNDSDEESLLFGSSPFLRSLMDKRDNNDEFRKLKNYIYPPTNVIATDGGNGKRKKRHADKESKAQIEAVASTGTALGWAADGSTLILATYKGSELYFTNAKGVITAIPLSKVTAVIENVGKGVLVTGFMVDGAMYISGNQSGEKTAANVTAGIGIYLMRLGPKANFLMASLWSLITTELPDMPHQETPIKHLADNTNIILPNIKNYKVHD</sequence>
<protein>
    <submittedName>
        <fullName evidence="3">RHS repeat-associated core domain protein</fullName>
    </submittedName>
</protein>
<dbReference type="Proteomes" id="UP000007590">
    <property type="component" value="Chromosome"/>
</dbReference>
<dbReference type="AlphaFoldDB" id="H8KRI9"/>
<feature type="chain" id="PRO_5003613063" evidence="1">
    <location>
        <begin position="26"/>
        <end position="1182"/>
    </location>
</feature>
<evidence type="ECO:0000259" key="2">
    <source>
        <dbReference type="Pfam" id="PF20041"/>
    </source>
</evidence>
<reference evidence="3" key="1">
    <citation type="submission" date="2012-02" db="EMBL/GenBank/DDBJ databases">
        <title>The complete genome of Solitalea canadensis DSM 3403.</title>
        <authorList>
            <consortium name="US DOE Joint Genome Institute (JGI-PGF)"/>
            <person name="Lucas S."/>
            <person name="Copeland A."/>
            <person name="Lapidus A."/>
            <person name="Glavina del Rio T."/>
            <person name="Dalin E."/>
            <person name="Tice H."/>
            <person name="Bruce D."/>
            <person name="Goodwin L."/>
            <person name="Pitluck S."/>
            <person name="Peters L."/>
            <person name="Ovchinnikova G."/>
            <person name="Lu M."/>
            <person name="Kyrpides N."/>
            <person name="Mavromatis K."/>
            <person name="Ivanova N."/>
            <person name="Brettin T."/>
            <person name="Detter J.C."/>
            <person name="Han C."/>
            <person name="Larimer F."/>
            <person name="Land M."/>
            <person name="Hauser L."/>
            <person name="Markowitz V."/>
            <person name="Cheng J.-F."/>
            <person name="Hugenholtz P."/>
            <person name="Woyke T."/>
            <person name="Wu D."/>
            <person name="Spring S."/>
            <person name="Schroeder M."/>
            <person name="Kopitz M."/>
            <person name="Brambilla E."/>
            <person name="Klenk H.-P."/>
            <person name="Eisen J.A."/>
        </authorList>
    </citation>
    <scope>NUCLEOTIDE SEQUENCE</scope>
    <source>
        <strain evidence="3">DSM 3403</strain>
    </source>
</reference>
<feature type="signal peptide" evidence="1">
    <location>
        <begin position="1"/>
        <end position="25"/>
    </location>
</feature>
<feature type="domain" description="DUF6443" evidence="2">
    <location>
        <begin position="93"/>
        <end position="231"/>
    </location>
</feature>
<dbReference type="Gene3D" id="2.180.10.10">
    <property type="entry name" value="RHS repeat-associated core"/>
    <property type="match status" value="1"/>
</dbReference>
<dbReference type="InterPro" id="IPR022385">
    <property type="entry name" value="Rhs_assc_core"/>
</dbReference>
<accession>H8KRI9</accession>
<dbReference type="HOGENOM" id="CLU_004466_1_0_10"/>
<name>H8KRI9_SOLCM</name>
<dbReference type="Pfam" id="PF20041">
    <property type="entry name" value="DUF6443"/>
    <property type="match status" value="1"/>
</dbReference>
<organism evidence="3 4">
    <name type="scientific">Solitalea canadensis (strain ATCC 29591 / DSM 3403 / JCM 21819 / LMG 8368 / NBRC 15130 / NCIMB 12057 / USAM 9D)</name>
    <name type="common">Flexibacter canadensis</name>
    <dbReference type="NCBI Taxonomy" id="929556"/>
    <lineage>
        <taxon>Bacteria</taxon>
        <taxon>Pseudomonadati</taxon>
        <taxon>Bacteroidota</taxon>
        <taxon>Sphingobacteriia</taxon>
        <taxon>Sphingobacteriales</taxon>
        <taxon>Sphingobacteriaceae</taxon>
        <taxon>Solitalea</taxon>
    </lineage>
</organism>
<dbReference type="RefSeq" id="WP_014680741.1">
    <property type="nucleotide sequence ID" value="NC_017770.1"/>
</dbReference>
<dbReference type="STRING" id="929556.Solca_2475"/>
<evidence type="ECO:0000313" key="4">
    <source>
        <dbReference type="Proteomes" id="UP000007590"/>
    </source>
</evidence>
<keyword evidence="4" id="KW-1185">Reference proteome</keyword>
<gene>
    <name evidence="3" type="ordered locus">Solca_2475</name>
</gene>
<evidence type="ECO:0000313" key="3">
    <source>
        <dbReference type="EMBL" id="AFD07514.1"/>
    </source>
</evidence>
<keyword evidence="1" id="KW-0732">Signal</keyword>
<dbReference type="NCBIfam" id="TIGR03696">
    <property type="entry name" value="Rhs_assc_core"/>
    <property type="match status" value="1"/>
</dbReference>
<proteinExistence type="predicted"/>
<evidence type="ECO:0000256" key="1">
    <source>
        <dbReference type="SAM" id="SignalP"/>
    </source>
</evidence>
<dbReference type="eggNOG" id="COG3209">
    <property type="taxonomic scope" value="Bacteria"/>
</dbReference>